<dbReference type="Pfam" id="PF01958">
    <property type="entry name" value="Asp_DH_C"/>
    <property type="match status" value="1"/>
</dbReference>
<evidence type="ECO:0000256" key="3">
    <source>
        <dbReference type="ARBA" id="ARBA00022857"/>
    </source>
</evidence>
<protein>
    <recommendedName>
        <fullName evidence="6">L-aspartate dehydrogenase</fullName>
        <ecNumber evidence="6">1.4.1.21</ecNumber>
    </recommendedName>
</protein>
<dbReference type="InterPro" id="IPR036291">
    <property type="entry name" value="NAD(P)-bd_dom_sf"/>
</dbReference>
<evidence type="ECO:0000256" key="5">
    <source>
        <dbReference type="ARBA" id="ARBA00023027"/>
    </source>
</evidence>
<dbReference type="PIRSF" id="PIRSF005227">
    <property type="entry name" value="Asp_dh_NAD_syn"/>
    <property type="match status" value="1"/>
</dbReference>
<dbReference type="InterPro" id="IPR011182">
    <property type="entry name" value="L-Asp_DH"/>
</dbReference>
<evidence type="ECO:0000259" key="7">
    <source>
        <dbReference type="Pfam" id="PF01958"/>
    </source>
</evidence>
<reference evidence="10" key="1">
    <citation type="submission" date="2017-06" db="EMBL/GenBank/DDBJ databases">
        <authorList>
            <person name="Cremers G."/>
        </authorList>
    </citation>
    <scope>NUCLEOTIDE SEQUENCE [LARGE SCALE GENOMIC DNA]</scope>
</reference>
<dbReference type="Proteomes" id="UP000218615">
    <property type="component" value="Unassembled WGS sequence"/>
</dbReference>
<comment type="catalytic activity">
    <reaction evidence="6">
        <text>L-aspartate + NAD(+) + H2O = oxaloacetate + NH4(+) + NADH + H(+)</text>
        <dbReference type="Rhea" id="RHEA:11788"/>
        <dbReference type="ChEBI" id="CHEBI:15377"/>
        <dbReference type="ChEBI" id="CHEBI:15378"/>
        <dbReference type="ChEBI" id="CHEBI:16452"/>
        <dbReference type="ChEBI" id="CHEBI:28938"/>
        <dbReference type="ChEBI" id="CHEBI:29991"/>
        <dbReference type="ChEBI" id="CHEBI:57540"/>
        <dbReference type="ChEBI" id="CHEBI:57945"/>
        <dbReference type="EC" id="1.4.1.21"/>
    </reaction>
</comment>
<dbReference type="GO" id="GO:0009435">
    <property type="term" value="P:NAD+ biosynthetic process"/>
    <property type="evidence" value="ECO:0007669"/>
    <property type="project" value="UniProtKB-UniRule"/>
</dbReference>
<organism evidence="9 10">
    <name type="scientific">Candidatus Methanoperedens nitratireducens</name>
    <dbReference type="NCBI Taxonomy" id="1392998"/>
    <lineage>
        <taxon>Archaea</taxon>
        <taxon>Methanobacteriati</taxon>
        <taxon>Methanobacteriota</taxon>
        <taxon>Stenosarchaea group</taxon>
        <taxon>Methanomicrobia</taxon>
        <taxon>Methanosarcinales</taxon>
        <taxon>ANME-2 cluster</taxon>
        <taxon>Candidatus Methanoperedentaceae</taxon>
        <taxon>Candidatus Methanoperedens</taxon>
    </lineage>
</organism>
<comment type="miscellaneous">
    <text evidence="6">The iminoaspartate product is unstable in aqueous solution and can decompose to oxaloacetate and ammonia.</text>
</comment>
<dbReference type="EMBL" id="FZMP01000196">
    <property type="protein sequence ID" value="SNQ61774.1"/>
    <property type="molecule type" value="Genomic_DNA"/>
</dbReference>
<keyword evidence="10" id="KW-1185">Reference proteome</keyword>
<dbReference type="GO" id="GO:0033735">
    <property type="term" value="F:aspartate dehydrogenase [NAD(P)+] activity"/>
    <property type="evidence" value="ECO:0007669"/>
    <property type="project" value="UniProtKB-EC"/>
</dbReference>
<keyword evidence="2 6" id="KW-0662">Pyridine nucleotide biosynthesis</keyword>
<dbReference type="GO" id="GO:0051287">
    <property type="term" value="F:NAD binding"/>
    <property type="evidence" value="ECO:0007669"/>
    <property type="project" value="UniProtKB-UniRule"/>
</dbReference>
<evidence type="ECO:0000256" key="6">
    <source>
        <dbReference type="HAMAP-Rule" id="MF_01265"/>
    </source>
</evidence>
<feature type="binding site" evidence="6">
    <location>
        <position position="199"/>
    </location>
    <ligand>
        <name>NAD(+)</name>
        <dbReference type="ChEBI" id="CHEBI:57540"/>
    </ligand>
</feature>
<dbReference type="SUPFAM" id="SSF51735">
    <property type="entry name" value="NAD(P)-binding Rossmann-fold domains"/>
    <property type="match status" value="1"/>
</dbReference>
<evidence type="ECO:0000313" key="10">
    <source>
        <dbReference type="Proteomes" id="UP000218615"/>
    </source>
</evidence>
<feature type="active site" evidence="6">
    <location>
        <position position="229"/>
    </location>
</feature>
<dbReference type="PANTHER" id="PTHR31873">
    <property type="entry name" value="L-ASPARTATE DEHYDROGENASE-RELATED"/>
    <property type="match status" value="1"/>
</dbReference>
<evidence type="ECO:0000256" key="4">
    <source>
        <dbReference type="ARBA" id="ARBA00023002"/>
    </source>
</evidence>
<dbReference type="NCBIfam" id="NF009828">
    <property type="entry name" value="PRK13303.1-3"/>
    <property type="match status" value="1"/>
</dbReference>
<keyword evidence="3 6" id="KW-0521">NADP</keyword>
<dbReference type="GO" id="GO:0050661">
    <property type="term" value="F:NADP binding"/>
    <property type="evidence" value="ECO:0007669"/>
    <property type="project" value="UniProtKB-UniRule"/>
</dbReference>
<dbReference type="Pfam" id="PF03447">
    <property type="entry name" value="NAD_binding_3"/>
    <property type="match status" value="1"/>
</dbReference>
<dbReference type="NCBIfam" id="TIGR03855">
    <property type="entry name" value="NAD_NadX"/>
    <property type="match status" value="1"/>
</dbReference>
<comment type="similarity">
    <text evidence="1 6">Belongs to the L-aspartate dehydrogenase family.</text>
</comment>
<evidence type="ECO:0000313" key="9">
    <source>
        <dbReference type="EMBL" id="SNQ61774.1"/>
    </source>
</evidence>
<dbReference type="InterPro" id="IPR020626">
    <property type="entry name" value="Asp_DH_prok"/>
</dbReference>
<sequence>MLSETEYIMLKIGIIGCGSIGTEICKAIDAKLINAQLVAVYDRSEEHGGKLLGALSNMPRLLSVDDLISESDIVVECASAAAVREYGLEVLERGKDLMILSVGALTDPELLEKLVKTAATHHSRIYIPSGAIAGIDGLRSASIASIDKVMLTTTKNPAGLKGAPYIINNNIDLGSFREKTLLFEGNAEEAIAAFPANVNVAASLSLAGIGAKETQVRVFVDPGAVRNIHEITVEGAFGKFTCRIENVPSPGNPRTSFLAALSAIATLKKITEPLQIGT</sequence>
<feature type="binding site" evidence="6">
    <location>
        <position position="131"/>
    </location>
    <ligand>
        <name>NAD(+)</name>
        <dbReference type="ChEBI" id="CHEBI:57540"/>
    </ligand>
</feature>
<accession>A0A284VR53</accession>
<dbReference type="UniPathway" id="UPA00253">
    <property type="reaction ID" value="UER00456"/>
</dbReference>
<evidence type="ECO:0000256" key="2">
    <source>
        <dbReference type="ARBA" id="ARBA00022642"/>
    </source>
</evidence>
<feature type="domain" description="Aspartate/homoserine dehydrogenase NAD-binding" evidence="8">
    <location>
        <begin position="16"/>
        <end position="128"/>
    </location>
</feature>
<keyword evidence="5 6" id="KW-0520">NAD</keyword>
<proteinExistence type="inferred from homology"/>
<comment type="catalytic activity">
    <reaction evidence="6">
        <text>L-aspartate + NADP(+) + H2O = oxaloacetate + NH4(+) + NADPH + H(+)</text>
        <dbReference type="Rhea" id="RHEA:11784"/>
        <dbReference type="ChEBI" id="CHEBI:15377"/>
        <dbReference type="ChEBI" id="CHEBI:15378"/>
        <dbReference type="ChEBI" id="CHEBI:16452"/>
        <dbReference type="ChEBI" id="CHEBI:28938"/>
        <dbReference type="ChEBI" id="CHEBI:29991"/>
        <dbReference type="ChEBI" id="CHEBI:57783"/>
        <dbReference type="ChEBI" id="CHEBI:58349"/>
        <dbReference type="EC" id="1.4.1.21"/>
    </reaction>
</comment>
<feature type="domain" description="Aspartate dehydrogenase" evidence="7">
    <location>
        <begin position="177"/>
        <end position="264"/>
    </location>
</feature>
<dbReference type="NCBIfam" id="NF009829">
    <property type="entry name" value="PRK13303.1-4"/>
    <property type="match status" value="1"/>
</dbReference>
<comment type="pathway">
    <text evidence="6">Cofactor biosynthesis; NAD(+) biosynthesis; iminoaspartate from L-aspartate (dehydrogenase route): step 1/1.</text>
</comment>
<dbReference type="Gene3D" id="3.40.50.720">
    <property type="entry name" value="NAD(P)-binding Rossmann-like Domain"/>
    <property type="match status" value="1"/>
</dbReference>
<dbReference type="HAMAP" id="MF_01265">
    <property type="entry name" value="NadX"/>
    <property type="match status" value="1"/>
</dbReference>
<dbReference type="GO" id="GO:0016639">
    <property type="term" value="F:oxidoreductase activity, acting on the CH-NH2 group of donors, NAD or NADP as acceptor"/>
    <property type="evidence" value="ECO:0007669"/>
    <property type="project" value="UniProtKB-UniRule"/>
</dbReference>
<gene>
    <name evidence="6 9" type="primary">nadX</name>
    <name evidence="9" type="ORF">MNV_50033</name>
</gene>
<dbReference type="PANTHER" id="PTHR31873:SF6">
    <property type="entry name" value="ASPARTATE DEHYDROGENASE DOMAIN-CONTAINING PROTEIN"/>
    <property type="match status" value="1"/>
</dbReference>
<evidence type="ECO:0000256" key="1">
    <source>
        <dbReference type="ARBA" id="ARBA00008331"/>
    </source>
</evidence>
<dbReference type="EC" id="1.4.1.21" evidence="6"/>
<name>A0A284VR53_9EURY</name>
<evidence type="ECO:0000259" key="8">
    <source>
        <dbReference type="Pfam" id="PF03447"/>
    </source>
</evidence>
<keyword evidence="4 6" id="KW-0560">Oxidoreductase</keyword>
<comment type="function">
    <text evidence="6">Specifically catalyzes the NAD or NADP-dependent dehydrogenation of L-aspartate to iminoaspartate.</text>
</comment>
<dbReference type="Gene3D" id="3.30.360.10">
    <property type="entry name" value="Dihydrodipicolinate Reductase, domain 2"/>
    <property type="match status" value="1"/>
</dbReference>
<dbReference type="InterPro" id="IPR002811">
    <property type="entry name" value="Asp_DH"/>
</dbReference>
<dbReference type="NCBIfam" id="NF009830">
    <property type="entry name" value="PRK13304.1"/>
    <property type="match status" value="1"/>
</dbReference>
<dbReference type="SUPFAM" id="SSF55347">
    <property type="entry name" value="Glyceraldehyde-3-phosphate dehydrogenase-like, C-terminal domain"/>
    <property type="match status" value="1"/>
</dbReference>
<dbReference type="AlphaFoldDB" id="A0A284VR53"/>
<dbReference type="InterPro" id="IPR005106">
    <property type="entry name" value="Asp/hSer_DH_NAD-bd"/>
</dbReference>
<dbReference type="InterPro" id="IPR022487">
    <property type="entry name" value="Asp_DH_arc"/>
</dbReference>